<sequence length="62" mass="6604">NTQHQASGFMRTGSAGRTASPAVRNSLGDRSATATMPSRKIVCHTELSDCIDHATDEERGES</sequence>
<reference evidence="2" key="1">
    <citation type="submission" date="2023-10" db="EMBL/GenBank/DDBJ databases">
        <title>Genome assembly of Pristionchus species.</title>
        <authorList>
            <person name="Yoshida K."/>
            <person name="Sommer R.J."/>
        </authorList>
    </citation>
    <scope>NUCLEOTIDE SEQUENCE</scope>
    <source>
        <strain evidence="2">RS0144</strain>
    </source>
</reference>
<dbReference type="AlphaFoldDB" id="A0AAV5SEU1"/>
<comment type="caution">
    <text evidence="2">The sequence shown here is derived from an EMBL/GenBank/DDBJ whole genome shotgun (WGS) entry which is preliminary data.</text>
</comment>
<evidence type="ECO:0000256" key="1">
    <source>
        <dbReference type="SAM" id="MobiDB-lite"/>
    </source>
</evidence>
<feature type="non-terminal residue" evidence="2">
    <location>
        <position position="1"/>
    </location>
</feature>
<dbReference type="EMBL" id="BTSX01000001">
    <property type="protein sequence ID" value="GMS80965.1"/>
    <property type="molecule type" value="Genomic_DNA"/>
</dbReference>
<gene>
    <name evidence="2" type="ORF">PENTCL1PPCAC_3140</name>
</gene>
<evidence type="ECO:0000313" key="2">
    <source>
        <dbReference type="EMBL" id="GMS80965.1"/>
    </source>
</evidence>
<feature type="non-terminal residue" evidence="2">
    <location>
        <position position="62"/>
    </location>
</feature>
<feature type="region of interest" description="Disordered" evidence="1">
    <location>
        <begin position="1"/>
        <end position="33"/>
    </location>
</feature>
<accession>A0AAV5SEU1</accession>
<dbReference type="Proteomes" id="UP001432027">
    <property type="component" value="Unassembled WGS sequence"/>
</dbReference>
<proteinExistence type="predicted"/>
<evidence type="ECO:0000313" key="3">
    <source>
        <dbReference type="Proteomes" id="UP001432027"/>
    </source>
</evidence>
<organism evidence="2 3">
    <name type="scientific">Pristionchus entomophagus</name>
    <dbReference type="NCBI Taxonomy" id="358040"/>
    <lineage>
        <taxon>Eukaryota</taxon>
        <taxon>Metazoa</taxon>
        <taxon>Ecdysozoa</taxon>
        <taxon>Nematoda</taxon>
        <taxon>Chromadorea</taxon>
        <taxon>Rhabditida</taxon>
        <taxon>Rhabditina</taxon>
        <taxon>Diplogasteromorpha</taxon>
        <taxon>Diplogasteroidea</taxon>
        <taxon>Neodiplogasteridae</taxon>
        <taxon>Pristionchus</taxon>
    </lineage>
</organism>
<protein>
    <submittedName>
        <fullName evidence="2">Uncharacterized protein</fullName>
    </submittedName>
</protein>
<keyword evidence="3" id="KW-1185">Reference proteome</keyword>
<name>A0AAV5SEU1_9BILA</name>